<name>A0A6I3T5A8_9BURK</name>
<gene>
    <name evidence="1" type="ORF">GCM10011572_14610</name>
    <name evidence="2" type="ORF">GM672_23325</name>
</gene>
<dbReference type="Proteomes" id="UP000430634">
    <property type="component" value="Unassembled WGS sequence"/>
</dbReference>
<evidence type="ECO:0000313" key="1">
    <source>
        <dbReference type="EMBL" id="GGB93722.1"/>
    </source>
</evidence>
<sequence>MNTYHPGFPAPSLARPCAPARANRIGIILVSFFLAGTGWASTTPAPALAMVSFDLPMEEVEARMTTVSFGDGAIGKVGLGQLFSRKSPACPEAALTSVLAQSVRKVFAGRRLPLAFDSVRQDSITILTEPRIAEERARLYLYVSRLENCPGAYCTIVAKANLLVVPVGPEGLVLMSKAAYKNDEVSGDAIDAADRLAALCR</sequence>
<organism evidence="2 3">
    <name type="scientific">Pseudoduganella buxea</name>
    <dbReference type="NCBI Taxonomy" id="1949069"/>
    <lineage>
        <taxon>Bacteria</taxon>
        <taxon>Pseudomonadati</taxon>
        <taxon>Pseudomonadota</taxon>
        <taxon>Betaproteobacteria</taxon>
        <taxon>Burkholderiales</taxon>
        <taxon>Oxalobacteraceae</taxon>
        <taxon>Telluria group</taxon>
        <taxon>Pseudoduganella</taxon>
    </lineage>
</organism>
<evidence type="ECO:0000313" key="4">
    <source>
        <dbReference type="Proteomes" id="UP000622638"/>
    </source>
</evidence>
<evidence type="ECO:0000313" key="2">
    <source>
        <dbReference type="EMBL" id="MTV55662.1"/>
    </source>
</evidence>
<dbReference type="EMBL" id="BMKG01000005">
    <property type="protein sequence ID" value="GGB93722.1"/>
    <property type="molecule type" value="Genomic_DNA"/>
</dbReference>
<protein>
    <submittedName>
        <fullName evidence="2">Uncharacterized protein</fullName>
    </submittedName>
</protein>
<dbReference type="AlphaFoldDB" id="A0A6I3T5A8"/>
<keyword evidence="4" id="KW-1185">Reference proteome</keyword>
<reference evidence="1" key="4">
    <citation type="submission" date="2024-05" db="EMBL/GenBank/DDBJ databases">
        <authorList>
            <person name="Sun Q."/>
            <person name="Zhou Y."/>
        </authorList>
    </citation>
    <scope>NUCLEOTIDE SEQUENCE</scope>
    <source>
        <strain evidence="1">CGMCC 1.15931</strain>
    </source>
</reference>
<reference evidence="4" key="2">
    <citation type="journal article" date="2019" name="Int. J. Syst. Evol. Microbiol.">
        <title>The Global Catalogue of Microorganisms (GCM) 10K type strain sequencing project: providing services to taxonomists for standard genome sequencing and annotation.</title>
        <authorList>
            <consortium name="The Broad Institute Genomics Platform"/>
            <consortium name="The Broad Institute Genome Sequencing Center for Infectious Disease"/>
            <person name="Wu L."/>
            <person name="Ma J."/>
        </authorList>
    </citation>
    <scope>NUCLEOTIDE SEQUENCE [LARGE SCALE GENOMIC DNA]</scope>
    <source>
        <strain evidence="4">CGMCC 1.15931</strain>
    </source>
</reference>
<proteinExistence type="predicted"/>
<accession>A0A6I3T5A8</accession>
<reference evidence="1" key="1">
    <citation type="journal article" date="2014" name="Int. J. Syst. Evol. Microbiol.">
        <title>Complete genome of a new Firmicutes species belonging to the dominant human colonic microbiota ('Ruminococcus bicirculans') reveals two chromosomes and a selective capacity to utilize plant glucans.</title>
        <authorList>
            <consortium name="NISC Comparative Sequencing Program"/>
            <person name="Wegmann U."/>
            <person name="Louis P."/>
            <person name="Goesmann A."/>
            <person name="Henrissat B."/>
            <person name="Duncan S.H."/>
            <person name="Flint H.J."/>
        </authorList>
    </citation>
    <scope>NUCLEOTIDE SEQUENCE</scope>
    <source>
        <strain evidence="1">CGMCC 1.15931</strain>
    </source>
</reference>
<dbReference type="RefSeq" id="WP_155472924.1">
    <property type="nucleotide sequence ID" value="NZ_BMKG01000005.1"/>
</dbReference>
<reference evidence="2 3" key="3">
    <citation type="submission" date="2019-11" db="EMBL/GenBank/DDBJ databases">
        <title>Type strains purchased from KCTC, JCM and DSMZ.</title>
        <authorList>
            <person name="Lu H."/>
        </authorList>
    </citation>
    <scope>NUCLEOTIDE SEQUENCE [LARGE SCALE GENOMIC DNA]</scope>
    <source>
        <strain evidence="2 3">KCTC 52429</strain>
    </source>
</reference>
<evidence type="ECO:0000313" key="3">
    <source>
        <dbReference type="Proteomes" id="UP000430634"/>
    </source>
</evidence>
<dbReference type="EMBL" id="WNKZ01000096">
    <property type="protein sequence ID" value="MTV55662.1"/>
    <property type="molecule type" value="Genomic_DNA"/>
</dbReference>
<comment type="caution">
    <text evidence="2">The sequence shown here is derived from an EMBL/GenBank/DDBJ whole genome shotgun (WGS) entry which is preliminary data.</text>
</comment>
<dbReference type="Proteomes" id="UP000622638">
    <property type="component" value="Unassembled WGS sequence"/>
</dbReference>